<dbReference type="GO" id="GO:0016787">
    <property type="term" value="F:hydrolase activity"/>
    <property type="evidence" value="ECO:0007669"/>
    <property type="project" value="UniProtKB-KW"/>
</dbReference>
<dbReference type="eggNOG" id="COG1397">
    <property type="taxonomic scope" value="Bacteria"/>
</dbReference>
<dbReference type="GO" id="GO:0046872">
    <property type="term" value="F:metal ion binding"/>
    <property type="evidence" value="ECO:0007669"/>
    <property type="project" value="UniProtKB-KW"/>
</dbReference>
<dbReference type="SUPFAM" id="SSF101478">
    <property type="entry name" value="ADP-ribosylglycohydrolase"/>
    <property type="match status" value="1"/>
</dbReference>
<proteinExistence type="predicted"/>
<keyword evidence="1" id="KW-0479">Metal-binding</keyword>
<dbReference type="RefSeq" id="WP_038152385.1">
    <property type="nucleotide sequence ID" value="NZ_JRNT01000009.1"/>
</dbReference>
<organism evidence="2 3">
    <name type="scientific">Veillonella montpellierensis DNF00314</name>
    <dbReference type="NCBI Taxonomy" id="1401067"/>
    <lineage>
        <taxon>Bacteria</taxon>
        <taxon>Bacillati</taxon>
        <taxon>Bacillota</taxon>
        <taxon>Negativicutes</taxon>
        <taxon>Veillonellales</taxon>
        <taxon>Veillonellaceae</taxon>
        <taxon>Veillonella</taxon>
    </lineage>
</organism>
<reference evidence="2 3" key="1">
    <citation type="submission" date="2014-07" db="EMBL/GenBank/DDBJ databases">
        <authorList>
            <person name="McCorrison J."/>
            <person name="Sanka R."/>
            <person name="Torralba M."/>
            <person name="Gillis M."/>
            <person name="Haft D.H."/>
            <person name="Methe B."/>
            <person name="Sutton G."/>
            <person name="Nelson K.E."/>
        </authorList>
    </citation>
    <scope>NUCLEOTIDE SEQUENCE [LARGE SCALE GENOMIC DNA]</scope>
    <source>
        <strain evidence="2 3">DNF00314</strain>
    </source>
</reference>
<accession>A0A096ALB2</accession>
<dbReference type="InterPro" id="IPR050792">
    <property type="entry name" value="ADP-ribosylglycohydrolase"/>
</dbReference>
<feature type="binding site" evidence="1">
    <location>
        <position position="217"/>
    </location>
    <ligand>
        <name>Mg(2+)</name>
        <dbReference type="ChEBI" id="CHEBI:18420"/>
        <label>1</label>
    </ligand>
</feature>
<protein>
    <submittedName>
        <fullName evidence="2">ADP-ribosylglycohydrolase</fullName>
    </submittedName>
</protein>
<feature type="binding site" evidence="1">
    <location>
        <position position="216"/>
    </location>
    <ligand>
        <name>Mg(2+)</name>
        <dbReference type="ChEBI" id="CHEBI:18420"/>
        <label>1</label>
    </ligand>
</feature>
<dbReference type="EMBL" id="JRNT01000009">
    <property type="protein sequence ID" value="KGF47436.1"/>
    <property type="molecule type" value="Genomic_DNA"/>
</dbReference>
<keyword evidence="1" id="KW-0460">Magnesium</keyword>
<keyword evidence="2" id="KW-0378">Hydrolase</keyword>
<dbReference type="Pfam" id="PF03747">
    <property type="entry name" value="ADP_ribosyl_GH"/>
    <property type="match status" value="1"/>
</dbReference>
<dbReference type="InterPro" id="IPR036705">
    <property type="entry name" value="Ribosyl_crysJ1_sf"/>
</dbReference>
<feature type="binding site" evidence="1">
    <location>
        <position position="214"/>
    </location>
    <ligand>
        <name>Mg(2+)</name>
        <dbReference type="ChEBI" id="CHEBI:18420"/>
        <label>1</label>
    </ligand>
</feature>
<comment type="cofactor">
    <cofactor evidence="1">
        <name>Mg(2+)</name>
        <dbReference type="ChEBI" id="CHEBI:18420"/>
    </cofactor>
    <text evidence="1">Binds 2 magnesium ions per subunit.</text>
</comment>
<keyword evidence="3" id="KW-1185">Reference proteome</keyword>
<dbReference type="Proteomes" id="UP000029628">
    <property type="component" value="Unassembled WGS sequence"/>
</dbReference>
<evidence type="ECO:0000313" key="2">
    <source>
        <dbReference type="EMBL" id="KGF47436.1"/>
    </source>
</evidence>
<dbReference type="PANTHER" id="PTHR16222:SF12">
    <property type="entry name" value="ADP-RIBOSYLGLYCOHYDROLASE-RELATED"/>
    <property type="match status" value="1"/>
</dbReference>
<evidence type="ECO:0000313" key="3">
    <source>
        <dbReference type="Proteomes" id="UP000029628"/>
    </source>
</evidence>
<dbReference type="Gene3D" id="1.10.4080.10">
    <property type="entry name" value="ADP-ribosylation/Crystallin J1"/>
    <property type="match status" value="1"/>
</dbReference>
<dbReference type="InterPro" id="IPR005502">
    <property type="entry name" value="Ribosyl_crysJ1"/>
</dbReference>
<feature type="binding site" evidence="1">
    <location>
        <position position="35"/>
    </location>
    <ligand>
        <name>Mg(2+)</name>
        <dbReference type="ChEBI" id="CHEBI:18420"/>
        <label>1</label>
    </ligand>
</feature>
<feature type="binding site" evidence="1">
    <location>
        <position position="36"/>
    </location>
    <ligand>
        <name>Mg(2+)</name>
        <dbReference type="ChEBI" id="CHEBI:18420"/>
        <label>1</label>
    </ligand>
</feature>
<gene>
    <name evidence="2" type="ORF">HMPREF0872_04540</name>
</gene>
<name>A0A096ALB2_9FIRM</name>
<comment type="caution">
    <text evidence="2">The sequence shown here is derived from an EMBL/GenBank/DDBJ whole genome shotgun (WGS) entry which is preliminary data.</text>
</comment>
<dbReference type="PANTHER" id="PTHR16222">
    <property type="entry name" value="ADP-RIBOSYLGLYCOHYDROLASE"/>
    <property type="match status" value="1"/>
</dbReference>
<feature type="binding site" evidence="1">
    <location>
        <position position="34"/>
    </location>
    <ligand>
        <name>Mg(2+)</name>
        <dbReference type="ChEBI" id="CHEBI:18420"/>
        <label>1</label>
    </ligand>
</feature>
<evidence type="ECO:0000256" key="1">
    <source>
        <dbReference type="PIRSR" id="PIRSR605502-1"/>
    </source>
</evidence>
<dbReference type="AlphaFoldDB" id="A0A096ALB2"/>
<sequence>MIGAIIGDIVGSRFEWHNIKTKEFDFFGKRCRFTDDTVMTLAVCDALMACENYDELSSYAIKSMQELGNAYPRAGYGKRFKAWLKSKTPEPYNSWGNGAAMRVGGCGYVGESIEEVMDLAQTVTAVTHDHPEGIKAAKAVAVAVFLARTGKSMDEIYTYINDAYYPIDFTLDAIRDTYKFDVSCQGSVPQAFAAFFESKNFEDAIRNAISIGGDSDTIAAITGSIAEAYYGVPDAIRQQAGTFLDERLTRILTAFEIKYTAHKK</sequence>